<keyword evidence="2" id="KW-1003">Cell membrane</keyword>
<evidence type="ECO:0000256" key="6">
    <source>
        <dbReference type="SAM" id="Phobius"/>
    </source>
</evidence>
<feature type="transmembrane region" description="Helical" evidence="6">
    <location>
        <begin position="23"/>
        <end position="48"/>
    </location>
</feature>
<feature type="transmembrane region" description="Helical" evidence="6">
    <location>
        <begin position="227"/>
        <end position="252"/>
    </location>
</feature>
<feature type="transmembrane region" description="Helical" evidence="6">
    <location>
        <begin position="176"/>
        <end position="196"/>
    </location>
</feature>
<comment type="subcellular location">
    <subcellularLocation>
        <location evidence="1">Cell membrane</location>
        <topology evidence="1">Multi-pass membrane protein</topology>
    </subcellularLocation>
</comment>
<keyword evidence="3 6" id="KW-0812">Transmembrane</keyword>
<feature type="transmembrane region" description="Helical" evidence="6">
    <location>
        <begin position="88"/>
        <end position="108"/>
    </location>
</feature>
<dbReference type="InterPro" id="IPR020846">
    <property type="entry name" value="MFS_dom"/>
</dbReference>
<dbReference type="Pfam" id="PF07690">
    <property type="entry name" value="MFS_1"/>
    <property type="match status" value="1"/>
</dbReference>
<dbReference type="GO" id="GO:0005886">
    <property type="term" value="C:plasma membrane"/>
    <property type="evidence" value="ECO:0007669"/>
    <property type="project" value="UniProtKB-SubCell"/>
</dbReference>
<feature type="transmembrane region" description="Helical" evidence="6">
    <location>
        <begin position="264"/>
        <end position="285"/>
    </location>
</feature>
<evidence type="ECO:0000256" key="1">
    <source>
        <dbReference type="ARBA" id="ARBA00004651"/>
    </source>
</evidence>
<dbReference type="AlphaFoldDB" id="A0A382GY23"/>
<evidence type="ECO:0000256" key="2">
    <source>
        <dbReference type="ARBA" id="ARBA00022475"/>
    </source>
</evidence>
<feature type="domain" description="Major facilitator superfamily (MFS) profile" evidence="7">
    <location>
        <begin position="132"/>
        <end position="318"/>
    </location>
</feature>
<dbReference type="EMBL" id="UINC01057845">
    <property type="protein sequence ID" value="SVB79453.1"/>
    <property type="molecule type" value="Genomic_DNA"/>
</dbReference>
<dbReference type="PANTHER" id="PTHR23513:SF6">
    <property type="entry name" value="MAJOR FACILITATOR SUPERFAMILY ASSOCIATED DOMAIN-CONTAINING PROTEIN"/>
    <property type="match status" value="1"/>
</dbReference>
<feature type="transmembrane region" description="Helical" evidence="6">
    <location>
        <begin position="291"/>
        <end position="313"/>
    </location>
</feature>
<protein>
    <recommendedName>
        <fullName evidence="7">Major facilitator superfamily (MFS) profile domain-containing protein</fullName>
    </recommendedName>
</protein>
<evidence type="ECO:0000259" key="7">
    <source>
        <dbReference type="PROSITE" id="PS50850"/>
    </source>
</evidence>
<feature type="transmembrane region" description="Helical" evidence="6">
    <location>
        <begin position="138"/>
        <end position="164"/>
    </location>
</feature>
<dbReference type="GO" id="GO:0022857">
    <property type="term" value="F:transmembrane transporter activity"/>
    <property type="evidence" value="ECO:0007669"/>
    <property type="project" value="InterPro"/>
</dbReference>
<evidence type="ECO:0000256" key="5">
    <source>
        <dbReference type="ARBA" id="ARBA00023136"/>
    </source>
</evidence>
<dbReference type="Gene3D" id="1.20.1250.20">
    <property type="entry name" value="MFS general substrate transporter like domains"/>
    <property type="match status" value="1"/>
</dbReference>
<dbReference type="InterPro" id="IPR011701">
    <property type="entry name" value="MFS"/>
</dbReference>
<evidence type="ECO:0000256" key="3">
    <source>
        <dbReference type="ARBA" id="ARBA00022692"/>
    </source>
</evidence>
<keyword evidence="5 6" id="KW-0472">Membrane</keyword>
<feature type="transmembrane region" description="Helical" evidence="6">
    <location>
        <begin position="60"/>
        <end position="82"/>
    </location>
</feature>
<dbReference type="InterPro" id="IPR036259">
    <property type="entry name" value="MFS_trans_sf"/>
</dbReference>
<organism evidence="8">
    <name type="scientific">marine metagenome</name>
    <dbReference type="NCBI Taxonomy" id="408172"/>
    <lineage>
        <taxon>unclassified sequences</taxon>
        <taxon>metagenomes</taxon>
        <taxon>ecological metagenomes</taxon>
    </lineage>
</organism>
<reference evidence="8" key="1">
    <citation type="submission" date="2018-05" db="EMBL/GenBank/DDBJ databases">
        <authorList>
            <person name="Lanie J.A."/>
            <person name="Ng W.-L."/>
            <person name="Kazmierczak K.M."/>
            <person name="Andrzejewski T.M."/>
            <person name="Davidsen T.M."/>
            <person name="Wayne K.J."/>
            <person name="Tettelin H."/>
            <person name="Glass J.I."/>
            <person name="Rusch D."/>
            <person name="Podicherti R."/>
            <person name="Tsui H.-C.T."/>
            <person name="Winkler M.E."/>
        </authorList>
    </citation>
    <scope>NUCLEOTIDE SEQUENCE</scope>
</reference>
<sequence length="318" mass="33479">QSLNVIASLILMMIVISDIQQTWLVLVIALVFGIGMSFGIPTIQVLVYDLVGPRDAQNGIALQSVVMRSVGAVGAVAGGILIDTLGFSVTFFAAACCYSLGLVTVSFIRYRPIELQTKVESVVFKLIEGFRFFFTNRLLTIILGMTIMVEAFGYGAVSLLPVFAGEAVLGVGSGGLGVMNGALSIGAAFGALYLGASSESMRMNLKLLVSFLFCGLFTVAYSQSAVFLLTVVLLTGFGLAEGMFTILVVLLLQQNVPNEMRGRVMGAWTFCIGTGPLGAMSIGYLAEIVGVQYAVGLSGALLVLATAVVTIAVPRLRK</sequence>
<keyword evidence="4 6" id="KW-1133">Transmembrane helix</keyword>
<dbReference type="CDD" id="cd06173">
    <property type="entry name" value="MFS_MefA_like"/>
    <property type="match status" value="1"/>
</dbReference>
<accession>A0A382GY23</accession>
<proteinExistence type="predicted"/>
<feature type="non-terminal residue" evidence="8">
    <location>
        <position position="1"/>
    </location>
</feature>
<dbReference type="PANTHER" id="PTHR23513">
    <property type="entry name" value="INTEGRAL MEMBRANE EFFLUX PROTEIN-RELATED"/>
    <property type="match status" value="1"/>
</dbReference>
<dbReference type="SUPFAM" id="SSF103473">
    <property type="entry name" value="MFS general substrate transporter"/>
    <property type="match status" value="1"/>
</dbReference>
<name>A0A382GY23_9ZZZZ</name>
<evidence type="ECO:0000256" key="4">
    <source>
        <dbReference type="ARBA" id="ARBA00022989"/>
    </source>
</evidence>
<evidence type="ECO:0000313" key="8">
    <source>
        <dbReference type="EMBL" id="SVB79453.1"/>
    </source>
</evidence>
<gene>
    <name evidence="8" type="ORF">METZ01_LOCUS232307</name>
</gene>
<feature type="transmembrane region" description="Helical" evidence="6">
    <location>
        <begin position="203"/>
        <end position="221"/>
    </location>
</feature>
<dbReference type="PROSITE" id="PS50850">
    <property type="entry name" value="MFS"/>
    <property type="match status" value="1"/>
</dbReference>